<dbReference type="Gene3D" id="3.90.1030.10">
    <property type="entry name" value="Ribosomal protein L17"/>
    <property type="match status" value="1"/>
</dbReference>
<dbReference type="PROSITE" id="PS01167">
    <property type="entry name" value="RIBOSOMAL_L17"/>
    <property type="match status" value="1"/>
</dbReference>
<evidence type="ECO:0000256" key="4">
    <source>
        <dbReference type="ARBA" id="ARBA00072708"/>
    </source>
</evidence>
<dbReference type="NCBIfam" id="TIGR00059">
    <property type="entry name" value="L17"/>
    <property type="match status" value="1"/>
</dbReference>
<evidence type="ECO:0000256" key="2">
    <source>
        <dbReference type="ARBA" id="ARBA00022980"/>
    </source>
</evidence>
<evidence type="ECO:0000313" key="8">
    <source>
        <dbReference type="EMBL" id="KAI8580298.1"/>
    </source>
</evidence>
<keyword evidence="2 7" id="KW-0689">Ribosomal protein</keyword>
<dbReference type="HAMAP" id="MF_01368">
    <property type="entry name" value="Ribosomal_bL17"/>
    <property type="match status" value="1"/>
</dbReference>
<evidence type="ECO:0000256" key="7">
    <source>
        <dbReference type="RuleBase" id="RU000660"/>
    </source>
</evidence>
<evidence type="ECO:0000256" key="1">
    <source>
        <dbReference type="ARBA" id="ARBA00008777"/>
    </source>
</evidence>
<dbReference type="Pfam" id="PF01196">
    <property type="entry name" value="Ribosomal_L17"/>
    <property type="match status" value="1"/>
</dbReference>
<comment type="caution">
    <text evidence="8">The sequence shown here is derived from an EMBL/GenBank/DDBJ whole genome shotgun (WGS) entry which is preliminary data.</text>
</comment>
<accession>A0AAD5EAU9</accession>
<dbReference type="PANTHER" id="PTHR14413:SF16">
    <property type="entry name" value="LARGE RIBOSOMAL SUBUNIT PROTEIN BL17M"/>
    <property type="match status" value="1"/>
</dbReference>
<dbReference type="GO" id="GO:0003735">
    <property type="term" value="F:structural constituent of ribosome"/>
    <property type="evidence" value="ECO:0007669"/>
    <property type="project" value="InterPro"/>
</dbReference>
<comment type="similarity">
    <text evidence="1 7">Belongs to the bacterial ribosomal protein bL17 family.</text>
</comment>
<dbReference type="GeneID" id="75913831"/>
<protein>
    <recommendedName>
        <fullName evidence="4">Large ribosomal subunit protein bL17c</fullName>
    </recommendedName>
    <alternativeName>
        <fullName evidence="5">50S ribosomal protein L17, chloroplastic</fullName>
    </alternativeName>
    <alternativeName>
        <fullName evidence="6">CL17</fullName>
    </alternativeName>
</protein>
<dbReference type="FunFam" id="3.90.1030.10:FF:000001">
    <property type="entry name" value="50S ribosomal protein L17"/>
    <property type="match status" value="1"/>
</dbReference>
<dbReference type="InterPro" id="IPR047859">
    <property type="entry name" value="Ribosomal_bL17_CS"/>
</dbReference>
<keyword evidence="3 7" id="KW-0687">Ribonucleoprotein</keyword>
<sequence length="201" mass="22329">MHHGKHVRRLNRTSAHRKAMLRNMVSALIKHERIETTLPKAKELKKIADKMITIGKKGDFNAKRSAMAYLREHGTTIPILFDTLAPRFANRNGGYTRIQRIGQRYGDNAPMAVIEYIDGKNDLKKEFVTKQIAHALSPASGKPIPNMSVEDILAGKGEVLGGNKFQRDLKKLQNSSNAASLKTGIEAELAKLSEQMSSAKL</sequence>
<reference evidence="8" key="2">
    <citation type="journal article" date="2022" name="Proc. Natl. Acad. Sci. U.S.A.">
        <title>Diploid-dominant life cycles characterize the early evolution of Fungi.</title>
        <authorList>
            <person name="Amses K.R."/>
            <person name="Simmons D.R."/>
            <person name="Longcore J.E."/>
            <person name="Mondo S.J."/>
            <person name="Seto K."/>
            <person name="Jeronimo G.H."/>
            <person name="Bonds A.E."/>
            <person name="Quandt C.A."/>
            <person name="Davis W.J."/>
            <person name="Chang Y."/>
            <person name="Federici B.A."/>
            <person name="Kuo A."/>
            <person name="LaButti K."/>
            <person name="Pangilinan J."/>
            <person name="Andreopoulos W."/>
            <person name="Tritt A."/>
            <person name="Riley R."/>
            <person name="Hundley H."/>
            <person name="Johnson J."/>
            <person name="Lipzen A."/>
            <person name="Barry K."/>
            <person name="Lang B.F."/>
            <person name="Cuomo C.A."/>
            <person name="Buchler N.E."/>
            <person name="Grigoriev I.V."/>
            <person name="Spatafora J.W."/>
            <person name="Stajich J.E."/>
            <person name="James T.Y."/>
        </authorList>
    </citation>
    <scope>NUCLEOTIDE SEQUENCE</scope>
    <source>
        <strain evidence="8">AG</strain>
    </source>
</reference>
<evidence type="ECO:0000256" key="6">
    <source>
        <dbReference type="ARBA" id="ARBA00082728"/>
    </source>
</evidence>
<name>A0AAD5EAU9_UMBRA</name>
<proteinExistence type="inferred from homology"/>
<dbReference type="AlphaFoldDB" id="A0AAD5EAU9"/>
<evidence type="ECO:0000313" key="9">
    <source>
        <dbReference type="Proteomes" id="UP001206595"/>
    </source>
</evidence>
<dbReference type="InterPro" id="IPR036373">
    <property type="entry name" value="Ribosomal_bL17_sf"/>
</dbReference>
<evidence type="ECO:0000256" key="5">
    <source>
        <dbReference type="ARBA" id="ARBA00077677"/>
    </source>
</evidence>
<dbReference type="GO" id="GO:0022625">
    <property type="term" value="C:cytosolic large ribosomal subunit"/>
    <property type="evidence" value="ECO:0007669"/>
    <property type="project" value="TreeGrafter"/>
</dbReference>
<dbReference type="SUPFAM" id="SSF64263">
    <property type="entry name" value="Prokaryotic ribosomal protein L17"/>
    <property type="match status" value="1"/>
</dbReference>
<dbReference type="EMBL" id="MU620913">
    <property type="protein sequence ID" value="KAI8580298.1"/>
    <property type="molecule type" value="Genomic_DNA"/>
</dbReference>
<keyword evidence="9" id="KW-1185">Reference proteome</keyword>
<dbReference type="RefSeq" id="XP_051445302.1">
    <property type="nucleotide sequence ID" value="XM_051588486.1"/>
</dbReference>
<dbReference type="Proteomes" id="UP001206595">
    <property type="component" value="Unassembled WGS sequence"/>
</dbReference>
<evidence type="ECO:0000256" key="3">
    <source>
        <dbReference type="ARBA" id="ARBA00023274"/>
    </source>
</evidence>
<gene>
    <name evidence="8" type="ORF">K450DRAFT_237821</name>
</gene>
<dbReference type="PANTHER" id="PTHR14413">
    <property type="entry name" value="RIBOSOMAL PROTEIN L17"/>
    <property type="match status" value="1"/>
</dbReference>
<dbReference type="GO" id="GO:0006412">
    <property type="term" value="P:translation"/>
    <property type="evidence" value="ECO:0007669"/>
    <property type="project" value="InterPro"/>
</dbReference>
<reference evidence="8" key="1">
    <citation type="submission" date="2021-06" db="EMBL/GenBank/DDBJ databases">
        <authorList>
            <consortium name="DOE Joint Genome Institute"/>
            <person name="Mondo S.J."/>
            <person name="Amses K.R."/>
            <person name="Simmons D.R."/>
            <person name="Longcore J.E."/>
            <person name="Seto K."/>
            <person name="Alves G.H."/>
            <person name="Bonds A.E."/>
            <person name="Quandt C.A."/>
            <person name="Davis W.J."/>
            <person name="Chang Y."/>
            <person name="Letcher P.M."/>
            <person name="Powell M.J."/>
            <person name="Kuo A."/>
            <person name="Labutti K."/>
            <person name="Pangilinan J."/>
            <person name="Andreopoulos W."/>
            <person name="Tritt A."/>
            <person name="Riley R."/>
            <person name="Hundley H."/>
            <person name="Johnson J."/>
            <person name="Lipzen A."/>
            <person name="Barry K."/>
            <person name="Berbee M.L."/>
            <person name="Buchler N.E."/>
            <person name="Grigoriev I.V."/>
            <person name="Spatafora J.W."/>
            <person name="Stajich J.E."/>
            <person name="James T.Y."/>
        </authorList>
    </citation>
    <scope>NUCLEOTIDE SEQUENCE</scope>
    <source>
        <strain evidence="8">AG</strain>
    </source>
</reference>
<dbReference type="InterPro" id="IPR000456">
    <property type="entry name" value="Ribosomal_bL17"/>
</dbReference>
<organism evidence="8 9">
    <name type="scientific">Umbelopsis ramanniana AG</name>
    <dbReference type="NCBI Taxonomy" id="1314678"/>
    <lineage>
        <taxon>Eukaryota</taxon>
        <taxon>Fungi</taxon>
        <taxon>Fungi incertae sedis</taxon>
        <taxon>Mucoromycota</taxon>
        <taxon>Mucoromycotina</taxon>
        <taxon>Umbelopsidomycetes</taxon>
        <taxon>Umbelopsidales</taxon>
        <taxon>Umbelopsidaceae</taxon>
        <taxon>Umbelopsis</taxon>
    </lineage>
</organism>